<dbReference type="EMBL" id="BMSL01000035">
    <property type="protein sequence ID" value="GGS67847.1"/>
    <property type="molecule type" value="Genomic_DNA"/>
</dbReference>
<dbReference type="AlphaFoldDB" id="A0A918GWN6"/>
<gene>
    <name evidence="1" type="ORF">GCM10010238_65790</name>
</gene>
<proteinExistence type="predicted"/>
<name>A0A918GWN6_STRGD</name>
<sequence length="249" mass="25283">MPPTPDPDAFRAALRTPAAGPPALSGAGVPDWLWQTAVALHEHLPPDTADDWAARLRGALDGAAPAPTLGTAHAWYAHTVLPLLMTTHPEDRSALAALAGLHRAAAHRAPAGQDTWTAALHPVLLLLYDSAYDRAGARADAYEGAHGYALANGFSPADADAYGHTYAGLSTDANAHAGARAHASALAPLLAEAFAAADARAYAETFPAAQVRTVVRAAAARGATSAAPRLADALSALLAEGPPGTRSGG</sequence>
<dbReference type="Proteomes" id="UP000653493">
    <property type="component" value="Unassembled WGS sequence"/>
</dbReference>
<reference evidence="1" key="1">
    <citation type="journal article" date="2014" name="Int. J. Syst. Evol. Microbiol.">
        <title>Complete genome sequence of Corynebacterium casei LMG S-19264T (=DSM 44701T), isolated from a smear-ripened cheese.</title>
        <authorList>
            <consortium name="US DOE Joint Genome Institute (JGI-PGF)"/>
            <person name="Walter F."/>
            <person name="Albersmeier A."/>
            <person name="Kalinowski J."/>
            <person name="Ruckert C."/>
        </authorList>
    </citation>
    <scope>NUCLEOTIDE SEQUENCE</scope>
    <source>
        <strain evidence="1">JCM 4234</strain>
    </source>
</reference>
<comment type="caution">
    <text evidence="1">The sequence shown here is derived from an EMBL/GenBank/DDBJ whole genome shotgun (WGS) entry which is preliminary data.</text>
</comment>
<keyword evidence="2" id="KW-1185">Reference proteome</keyword>
<protein>
    <recommendedName>
        <fullName evidence="3">SpcZ</fullName>
    </recommendedName>
</protein>
<reference evidence="1" key="2">
    <citation type="submission" date="2020-09" db="EMBL/GenBank/DDBJ databases">
        <authorList>
            <person name="Sun Q."/>
            <person name="Ohkuma M."/>
        </authorList>
    </citation>
    <scope>NUCLEOTIDE SEQUENCE</scope>
    <source>
        <strain evidence="1">JCM 4234</strain>
    </source>
</reference>
<evidence type="ECO:0008006" key="3">
    <source>
        <dbReference type="Google" id="ProtNLM"/>
    </source>
</evidence>
<evidence type="ECO:0000313" key="2">
    <source>
        <dbReference type="Proteomes" id="UP000653493"/>
    </source>
</evidence>
<accession>A0A918GWN6</accession>
<evidence type="ECO:0000313" key="1">
    <source>
        <dbReference type="EMBL" id="GGS67847.1"/>
    </source>
</evidence>
<organism evidence="1 2">
    <name type="scientific">Streptomyces griseoviridis</name>
    <dbReference type="NCBI Taxonomy" id="45398"/>
    <lineage>
        <taxon>Bacteria</taxon>
        <taxon>Bacillati</taxon>
        <taxon>Actinomycetota</taxon>
        <taxon>Actinomycetes</taxon>
        <taxon>Kitasatosporales</taxon>
        <taxon>Streptomycetaceae</taxon>
        <taxon>Streptomyces</taxon>
    </lineage>
</organism>